<keyword evidence="1" id="KW-1133">Transmembrane helix</keyword>
<evidence type="ECO:0000259" key="2">
    <source>
        <dbReference type="Pfam" id="PF01757"/>
    </source>
</evidence>
<keyword evidence="1" id="KW-0812">Transmembrane</keyword>
<protein>
    <submittedName>
        <fullName evidence="3">Putative acyltransferase protein</fullName>
    </submittedName>
</protein>
<gene>
    <name evidence="3" type="ORF">09_370B_00018</name>
</gene>
<proteinExistence type="predicted"/>
<dbReference type="PANTHER" id="PTHR23028:SF53">
    <property type="entry name" value="ACYL_TRANSF_3 DOMAIN-CONTAINING PROTEIN"/>
    <property type="match status" value="1"/>
</dbReference>
<dbReference type="GO" id="GO:0016747">
    <property type="term" value="F:acyltransferase activity, transferring groups other than amino-acyl groups"/>
    <property type="evidence" value="ECO:0007669"/>
    <property type="project" value="InterPro"/>
</dbReference>
<evidence type="ECO:0000313" key="3">
    <source>
        <dbReference type="EMBL" id="AKJ75372.1"/>
    </source>
</evidence>
<dbReference type="PANTHER" id="PTHR23028">
    <property type="entry name" value="ACETYLTRANSFERASE"/>
    <property type="match status" value="1"/>
</dbReference>
<evidence type="ECO:0000256" key="1">
    <source>
        <dbReference type="SAM" id="Phobius"/>
    </source>
</evidence>
<dbReference type="EMBL" id="KR007675">
    <property type="protein sequence ID" value="AKJ75372.1"/>
    <property type="molecule type" value="Genomic_DNA"/>
</dbReference>
<dbReference type="InterPro" id="IPR050879">
    <property type="entry name" value="Acyltransferase_3"/>
</dbReference>
<dbReference type="GO" id="GO:0016020">
    <property type="term" value="C:membrane"/>
    <property type="evidence" value="ECO:0007669"/>
    <property type="project" value="TreeGrafter"/>
</dbReference>
<keyword evidence="3" id="KW-0012">Acyltransferase</keyword>
<organism evidence="3">
    <name type="scientific">Klebsiella pneumoniae</name>
    <dbReference type="NCBI Taxonomy" id="573"/>
    <lineage>
        <taxon>Bacteria</taxon>
        <taxon>Pseudomonadati</taxon>
        <taxon>Pseudomonadota</taxon>
        <taxon>Gammaproteobacteria</taxon>
        <taxon>Enterobacterales</taxon>
        <taxon>Enterobacteriaceae</taxon>
        <taxon>Klebsiella/Raoultella group</taxon>
        <taxon>Klebsiella</taxon>
        <taxon>Klebsiella pneumoniae complex</taxon>
    </lineage>
</organism>
<dbReference type="Pfam" id="PF01757">
    <property type="entry name" value="Acyl_transf_3"/>
    <property type="match status" value="1"/>
</dbReference>
<dbReference type="RefSeq" id="WP_094326674.1">
    <property type="nucleotide sequence ID" value="NZ_CP075256.1"/>
</dbReference>
<dbReference type="InterPro" id="IPR002656">
    <property type="entry name" value="Acyl_transf_3_dom"/>
</dbReference>
<sequence>MSKWLPELEGLRGFASLWVFIGHICILSQFHVPILGSPSYGVDLFIILSGFLMTKNYVERQDAEPWYNIRTVFNFMFRRFFRIAPLYYVLLLIAIYFGPALGELREIIGQSDLITRTNINKYNDQSMFNFFWCIYPYCLV</sequence>
<feature type="transmembrane region" description="Helical" evidence="1">
    <location>
        <begin position="79"/>
        <end position="97"/>
    </location>
</feature>
<keyword evidence="3" id="KW-0808">Transferase</keyword>
<feature type="transmembrane region" description="Helical" evidence="1">
    <location>
        <begin position="12"/>
        <end position="34"/>
    </location>
</feature>
<reference evidence="3" key="1">
    <citation type="journal article" date="2015" name="Genome Biol. Evol.">
        <title>Extensive Capsule Locus Variation and Large-Scale Genomic Recombination within the Klebsiella pneumoniae Clonal Group 258.</title>
        <authorList>
            <person name="Wyres K.L."/>
            <person name="Gorrie C."/>
            <person name="Edwards D.J."/>
            <person name="Wertheim H.F."/>
            <person name="Hsu L.Y."/>
            <person name="Van Kinh N."/>
            <person name="Zadoks R."/>
            <person name="Baker S."/>
            <person name="Holt K.E."/>
        </authorList>
    </citation>
    <scope>NUCLEOTIDE SEQUENCE</scope>
    <source>
        <strain evidence="3">09/370B</strain>
    </source>
</reference>
<keyword evidence="1" id="KW-0472">Membrane</keyword>
<name>A0A0G3EX71_KLEPN</name>
<dbReference type="AlphaFoldDB" id="A0A0G3EX71"/>
<dbReference type="GO" id="GO:0000271">
    <property type="term" value="P:polysaccharide biosynthetic process"/>
    <property type="evidence" value="ECO:0007669"/>
    <property type="project" value="TreeGrafter"/>
</dbReference>
<accession>A0A0G3EX71</accession>
<feature type="domain" description="Acyltransferase 3" evidence="2">
    <location>
        <begin position="7"/>
        <end position="136"/>
    </location>
</feature>
<feature type="transmembrane region" description="Helical" evidence="1">
    <location>
        <begin position="40"/>
        <end position="58"/>
    </location>
</feature>